<evidence type="ECO:0000256" key="3">
    <source>
        <dbReference type="SAM" id="MobiDB-lite"/>
    </source>
</evidence>
<evidence type="ECO:0000259" key="4">
    <source>
        <dbReference type="Pfam" id="PF00733"/>
    </source>
</evidence>
<reference evidence="5" key="1">
    <citation type="submission" date="2020-11" db="EMBL/GenBank/DDBJ databases">
        <authorList>
            <person name="Tran Van P."/>
        </authorList>
    </citation>
    <scope>NUCLEOTIDE SEQUENCE</scope>
</reference>
<feature type="domain" description="Asparagine synthetase" evidence="4">
    <location>
        <begin position="38"/>
        <end position="109"/>
    </location>
</feature>
<dbReference type="CDD" id="cd01991">
    <property type="entry name" value="Asn_synthase_B_C"/>
    <property type="match status" value="1"/>
</dbReference>
<dbReference type="GO" id="GO:0006529">
    <property type="term" value="P:asparagine biosynthetic process"/>
    <property type="evidence" value="ECO:0007669"/>
    <property type="project" value="InterPro"/>
</dbReference>
<protein>
    <recommendedName>
        <fullName evidence="4">Asparagine synthetase domain-containing protein</fullName>
    </recommendedName>
</protein>
<evidence type="ECO:0000256" key="2">
    <source>
        <dbReference type="ARBA" id="ARBA00022840"/>
    </source>
</evidence>
<accession>A0A7R8ZV62</accession>
<dbReference type="GO" id="GO:0005524">
    <property type="term" value="F:ATP binding"/>
    <property type="evidence" value="ECO:0007669"/>
    <property type="project" value="UniProtKB-KW"/>
</dbReference>
<sequence length="273" mass="31061">MEAFPPGHYYTPETGFVKYYQPAWLNYENCTQELDLEKLRNALIEATKKRLMSDVPLGVLLSGGLDSSLTSSIASRLLKEQGKELHSFSIGLDENAPDLKAAQKVADFLDCLRADKSTMANALEARVPFLDRYFLHVAMSLAPEHKKPIRGKLIEKDVIRRAFDDKENPWLPDEILWRQKEQFSDGVGYSWIDELVAHCTNSISDEEMAKAAEMFPINTPDTKEAMYMRKIFHKHFPSDAAAKTVKKWVPKWQANTDPSGRASDIHEQTTEKV</sequence>
<dbReference type="Gene3D" id="3.40.50.620">
    <property type="entry name" value="HUPs"/>
    <property type="match status" value="2"/>
</dbReference>
<name>A0A7R8ZV62_9CRUS</name>
<dbReference type="GO" id="GO:0004066">
    <property type="term" value="F:asparagine synthase (glutamine-hydrolyzing) activity"/>
    <property type="evidence" value="ECO:0007669"/>
    <property type="project" value="InterPro"/>
</dbReference>
<feature type="compositionally biased region" description="Basic and acidic residues" evidence="3">
    <location>
        <begin position="263"/>
        <end position="273"/>
    </location>
</feature>
<dbReference type="PANTHER" id="PTHR11772:SF2">
    <property type="entry name" value="ASPARAGINE SYNTHETASE [GLUTAMINE-HYDROLYZING]"/>
    <property type="match status" value="1"/>
</dbReference>
<dbReference type="GO" id="GO:0005829">
    <property type="term" value="C:cytosol"/>
    <property type="evidence" value="ECO:0007669"/>
    <property type="project" value="TreeGrafter"/>
</dbReference>
<keyword evidence="2" id="KW-0067">ATP-binding</keyword>
<dbReference type="InterPro" id="IPR050795">
    <property type="entry name" value="Asn_Synthetase"/>
</dbReference>
<dbReference type="Pfam" id="PF00733">
    <property type="entry name" value="Asn_synthase"/>
    <property type="match status" value="2"/>
</dbReference>
<proteinExistence type="predicted"/>
<gene>
    <name evidence="5" type="ORF">CTOB1V02_LOCUS13369</name>
</gene>
<feature type="region of interest" description="Disordered" evidence="3">
    <location>
        <begin position="253"/>
        <end position="273"/>
    </location>
</feature>
<dbReference type="AlphaFoldDB" id="A0A7R8ZV62"/>
<evidence type="ECO:0000313" key="5">
    <source>
        <dbReference type="EMBL" id="CAD7235554.1"/>
    </source>
</evidence>
<dbReference type="SUPFAM" id="SSF52402">
    <property type="entry name" value="Adenine nucleotide alpha hydrolases-like"/>
    <property type="match status" value="1"/>
</dbReference>
<keyword evidence="1" id="KW-0547">Nucleotide-binding</keyword>
<dbReference type="PANTHER" id="PTHR11772">
    <property type="entry name" value="ASPARAGINE SYNTHETASE"/>
    <property type="match status" value="1"/>
</dbReference>
<dbReference type="EMBL" id="OB673388">
    <property type="protein sequence ID" value="CAD7235554.1"/>
    <property type="molecule type" value="Genomic_DNA"/>
</dbReference>
<evidence type="ECO:0000256" key="1">
    <source>
        <dbReference type="ARBA" id="ARBA00022741"/>
    </source>
</evidence>
<organism evidence="5">
    <name type="scientific">Cyprideis torosa</name>
    <dbReference type="NCBI Taxonomy" id="163714"/>
    <lineage>
        <taxon>Eukaryota</taxon>
        <taxon>Metazoa</taxon>
        <taxon>Ecdysozoa</taxon>
        <taxon>Arthropoda</taxon>
        <taxon>Crustacea</taxon>
        <taxon>Oligostraca</taxon>
        <taxon>Ostracoda</taxon>
        <taxon>Podocopa</taxon>
        <taxon>Podocopida</taxon>
        <taxon>Cytherocopina</taxon>
        <taxon>Cytheroidea</taxon>
        <taxon>Cytherideidae</taxon>
        <taxon>Cyprideis</taxon>
    </lineage>
</organism>
<dbReference type="InterPro" id="IPR014729">
    <property type="entry name" value="Rossmann-like_a/b/a_fold"/>
</dbReference>
<dbReference type="OrthoDB" id="6366314at2759"/>
<feature type="domain" description="Asparagine synthetase" evidence="4">
    <location>
        <begin position="110"/>
        <end position="243"/>
    </location>
</feature>
<dbReference type="InterPro" id="IPR001962">
    <property type="entry name" value="Asn_synthase"/>
</dbReference>